<organism evidence="1 2">
    <name type="scientific">Canna indica</name>
    <name type="common">Indian-shot</name>
    <dbReference type="NCBI Taxonomy" id="4628"/>
    <lineage>
        <taxon>Eukaryota</taxon>
        <taxon>Viridiplantae</taxon>
        <taxon>Streptophyta</taxon>
        <taxon>Embryophyta</taxon>
        <taxon>Tracheophyta</taxon>
        <taxon>Spermatophyta</taxon>
        <taxon>Magnoliopsida</taxon>
        <taxon>Liliopsida</taxon>
        <taxon>Zingiberales</taxon>
        <taxon>Cannaceae</taxon>
        <taxon>Canna</taxon>
    </lineage>
</organism>
<gene>
    <name evidence="1" type="ORF">Cni_G02477</name>
</gene>
<accession>A0AAQ3JS60</accession>
<dbReference type="AlphaFoldDB" id="A0AAQ3JS60"/>
<evidence type="ECO:0000313" key="1">
    <source>
        <dbReference type="EMBL" id="WOK93776.1"/>
    </source>
</evidence>
<dbReference type="EMBL" id="CP136890">
    <property type="protein sequence ID" value="WOK93776.1"/>
    <property type="molecule type" value="Genomic_DNA"/>
</dbReference>
<sequence length="72" mass="7924">MLHEARQPSPAILVTHILAFTNDYKGSIGFVVRDSAGRCFLDKGKTCAGQSALEREAKAIKWAMKNAVENNF</sequence>
<reference evidence="1 2" key="1">
    <citation type="submission" date="2023-10" db="EMBL/GenBank/DDBJ databases">
        <title>Chromosome-scale genome assembly provides insights into flower coloration mechanisms of Canna indica.</title>
        <authorList>
            <person name="Li C."/>
        </authorList>
    </citation>
    <scope>NUCLEOTIDE SEQUENCE [LARGE SCALE GENOMIC DNA]</scope>
    <source>
        <tissue evidence="1">Flower</tissue>
    </source>
</reference>
<evidence type="ECO:0000313" key="2">
    <source>
        <dbReference type="Proteomes" id="UP001327560"/>
    </source>
</evidence>
<dbReference type="Proteomes" id="UP001327560">
    <property type="component" value="Chromosome 1"/>
</dbReference>
<name>A0AAQ3JS60_9LILI</name>
<keyword evidence="2" id="KW-1185">Reference proteome</keyword>
<proteinExistence type="predicted"/>
<protein>
    <submittedName>
        <fullName evidence="1">Uncharacterized protein</fullName>
    </submittedName>
</protein>